<proteinExistence type="predicted"/>
<gene>
    <name evidence="1" type="ORF">G3I32_32150</name>
</gene>
<dbReference type="RefSeq" id="WP_164249095.1">
    <property type="nucleotide sequence ID" value="NZ_JAAGMA010000861.1"/>
</dbReference>
<comment type="caution">
    <text evidence="1">The sequence shown here is derived from an EMBL/GenBank/DDBJ whole genome shotgun (WGS) entry which is preliminary data.</text>
</comment>
<protein>
    <submittedName>
        <fullName evidence="1">Uncharacterized protein</fullName>
    </submittedName>
</protein>
<evidence type="ECO:0000313" key="2">
    <source>
        <dbReference type="Proteomes" id="UP000470446"/>
    </source>
</evidence>
<organism evidence="1 2">
    <name type="scientific">Streptomyces coelicoflavus</name>
    <dbReference type="NCBI Taxonomy" id="285562"/>
    <lineage>
        <taxon>Bacteria</taxon>
        <taxon>Bacillati</taxon>
        <taxon>Actinomycetota</taxon>
        <taxon>Actinomycetes</taxon>
        <taxon>Kitasatosporales</taxon>
        <taxon>Streptomycetaceae</taxon>
        <taxon>Streptomyces</taxon>
    </lineage>
</organism>
<dbReference type="AlphaFoldDB" id="A0A7K3PTY9"/>
<reference evidence="1 2" key="1">
    <citation type="submission" date="2020-01" db="EMBL/GenBank/DDBJ databases">
        <title>Insect and environment-associated Actinomycetes.</title>
        <authorList>
            <person name="Currrie C."/>
            <person name="Chevrette M."/>
            <person name="Carlson C."/>
            <person name="Stubbendieck R."/>
            <person name="Wendt-Pienkowski E."/>
        </authorList>
    </citation>
    <scope>NUCLEOTIDE SEQUENCE [LARGE SCALE GENOMIC DNA]</scope>
    <source>
        <strain evidence="1 2">SID14163</strain>
    </source>
</reference>
<name>A0A7K3PTY9_9ACTN</name>
<accession>A0A7K3PTY9</accession>
<dbReference type="EMBL" id="JAAGMA010000861">
    <property type="protein sequence ID" value="NEB13436.1"/>
    <property type="molecule type" value="Genomic_DNA"/>
</dbReference>
<evidence type="ECO:0000313" key="1">
    <source>
        <dbReference type="EMBL" id="NEB13436.1"/>
    </source>
</evidence>
<sequence>MARPQNKYADFEGLRERAVALRRAGYSLRQIRDELKVFNNDILNRLVKGEPPPEWTKRPRAKDDLRAKARELRLQGWTYDQIEAELGCSKSSISLWVRDLPKPERRDPTEQAKLAARKRWEHELAVREEQRRQTKEAAAAEIGALSDRDLFLVGVALYWAEGTKDKPHARRERVTFVNSDADMIRLFLSWLDLLDVERRHITYRVMIHETADIESAEAYWADVVRADRNSFGKTTLKRHNPKTVRKNTGNDYHGCLVLTVRQSAVLYRRIEGWWTGIVADAVTRLR</sequence>
<dbReference type="Proteomes" id="UP000470446">
    <property type="component" value="Unassembled WGS sequence"/>
</dbReference>